<evidence type="ECO:0000313" key="4">
    <source>
        <dbReference type="Proteomes" id="UP001243330"/>
    </source>
</evidence>
<dbReference type="PROSITE" id="PS00036">
    <property type="entry name" value="BZIP_BASIC"/>
    <property type="match status" value="1"/>
</dbReference>
<feature type="region of interest" description="Disordered" evidence="1">
    <location>
        <begin position="1"/>
        <end position="70"/>
    </location>
</feature>
<evidence type="ECO:0000259" key="2">
    <source>
        <dbReference type="PROSITE" id="PS00036"/>
    </source>
</evidence>
<evidence type="ECO:0000313" key="3">
    <source>
        <dbReference type="EMBL" id="KAK1837422.1"/>
    </source>
</evidence>
<dbReference type="AlphaFoldDB" id="A0AAD9E7D7"/>
<evidence type="ECO:0000256" key="1">
    <source>
        <dbReference type="SAM" id="MobiDB-lite"/>
    </source>
</evidence>
<protein>
    <recommendedName>
        <fullName evidence="2">BZIP domain-containing protein</fullName>
    </recommendedName>
</protein>
<dbReference type="EMBL" id="JAQOWY010001312">
    <property type="protein sequence ID" value="KAK1837422.1"/>
    <property type="molecule type" value="Genomic_DNA"/>
</dbReference>
<dbReference type="InterPro" id="IPR004827">
    <property type="entry name" value="bZIP"/>
</dbReference>
<keyword evidence="4" id="KW-1185">Reference proteome</keyword>
<comment type="caution">
    <text evidence="3">The sequence shown here is derived from an EMBL/GenBank/DDBJ whole genome shotgun (WGS) entry which is preliminary data.</text>
</comment>
<feature type="compositionally biased region" description="Basic and acidic residues" evidence="1">
    <location>
        <begin position="114"/>
        <end position="131"/>
    </location>
</feature>
<dbReference type="Proteomes" id="UP001243330">
    <property type="component" value="Unassembled WGS sequence"/>
</dbReference>
<feature type="region of interest" description="Disordered" evidence="1">
    <location>
        <begin position="93"/>
        <end position="131"/>
    </location>
</feature>
<organism evidence="3 4">
    <name type="scientific">Colletotrichum chrysophilum</name>
    <dbReference type="NCBI Taxonomy" id="1836956"/>
    <lineage>
        <taxon>Eukaryota</taxon>
        <taxon>Fungi</taxon>
        <taxon>Dikarya</taxon>
        <taxon>Ascomycota</taxon>
        <taxon>Pezizomycotina</taxon>
        <taxon>Sordariomycetes</taxon>
        <taxon>Hypocreomycetidae</taxon>
        <taxon>Glomerellales</taxon>
        <taxon>Glomerellaceae</taxon>
        <taxon>Colletotrichum</taxon>
        <taxon>Colletotrichum gloeosporioides species complex</taxon>
    </lineage>
</organism>
<name>A0AAD9E7D7_9PEZI</name>
<gene>
    <name evidence="3" type="ORF">CCHR01_19956</name>
</gene>
<dbReference type="GO" id="GO:0003700">
    <property type="term" value="F:DNA-binding transcription factor activity"/>
    <property type="evidence" value="ECO:0007669"/>
    <property type="project" value="InterPro"/>
</dbReference>
<dbReference type="CDD" id="cd14688">
    <property type="entry name" value="bZIP_YAP"/>
    <property type="match status" value="1"/>
</dbReference>
<proteinExistence type="predicted"/>
<sequence length="255" mass="28459">MTTEKRKAQNRASQQRYRDRKRRQQQKSPIFQSVTDLPFDQPRDMPVQAGDRARSASVPPPDSSTLDGHYSEASLRLGPAGARCAPIAFMPGPQLIADHSSGSPKPPNMTTPSEYERENSRDRTDTMVPSERRVTTSSLSCRLCHVYRRLYLDVKICPGISGFLFQAKARLLVDLTTLHAILYRSGGKRWLPKYRRQATPNSRGTSSFLIIKFPSSEAADLRAQISDAFGLPDSCTSRFFPLMSGMAVPGHYSHG</sequence>
<reference evidence="3" key="1">
    <citation type="submission" date="2023-01" db="EMBL/GenBank/DDBJ databases">
        <title>Colletotrichum chrysophilum M932 genome sequence.</title>
        <authorList>
            <person name="Baroncelli R."/>
        </authorList>
    </citation>
    <scope>NUCLEOTIDE SEQUENCE</scope>
    <source>
        <strain evidence="3">M932</strain>
    </source>
</reference>
<feature type="domain" description="BZIP" evidence="2">
    <location>
        <begin position="5"/>
        <end position="20"/>
    </location>
</feature>
<accession>A0AAD9E7D7</accession>